<dbReference type="Proteomes" id="UP000639772">
    <property type="component" value="Unassembled WGS sequence"/>
</dbReference>
<name>A0A835V7S7_VANPL</name>
<proteinExistence type="predicted"/>
<dbReference type="PANTHER" id="PTHR35711:SF1">
    <property type="entry name" value="ECTODERMAL, ISOFORM F"/>
    <property type="match status" value="1"/>
</dbReference>
<dbReference type="PANTHER" id="PTHR35711">
    <property type="entry name" value="EXPRESSED PROTEIN"/>
    <property type="match status" value="1"/>
</dbReference>
<dbReference type="AlphaFoldDB" id="A0A835V7S7"/>
<comment type="caution">
    <text evidence="2">The sequence shown here is derived from an EMBL/GenBank/DDBJ whole genome shotgun (WGS) entry which is preliminary data.</text>
</comment>
<organism evidence="2 3">
    <name type="scientific">Vanilla planifolia</name>
    <name type="common">Vanilla</name>
    <dbReference type="NCBI Taxonomy" id="51239"/>
    <lineage>
        <taxon>Eukaryota</taxon>
        <taxon>Viridiplantae</taxon>
        <taxon>Streptophyta</taxon>
        <taxon>Embryophyta</taxon>
        <taxon>Tracheophyta</taxon>
        <taxon>Spermatophyta</taxon>
        <taxon>Magnoliopsida</taxon>
        <taxon>Liliopsida</taxon>
        <taxon>Asparagales</taxon>
        <taxon>Orchidaceae</taxon>
        <taxon>Vanilloideae</taxon>
        <taxon>Vanilleae</taxon>
        <taxon>Vanilla</taxon>
    </lineage>
</organism>
<evidence type="ECO:0000313" key="2">
    <source>
        <dbReference type="EMBL" id="KAG0487718.1"/>
    </source>
</evidence>
<feature type="compositionally biased region" description="Acidic residues" evidence="1">
    <location>
        <begin position="66"/>
        <end position="92"/>
    </location>
</feature>
<gene>
    <name evidence="2" type="ORF">HPP92_009813</name>
</gene>
<dbReference type="EMBL" id="JADCNM010000004">
    <property type="protein sequence ID" value="KAG0487718.1"/>
    <property type="molecule type" value="Genomic_DNA"/>
</dbReference>
<accession>A0A835V7S7</accession>
<feature type="region of interest" description="Disordered" evidence="1">
    <location>
        <begin position="47"/>
        <end position="100"/>
    </location>
</feature>
<protein>
    <submittedName>
        <fullName evidence="2">Uncharacterized protein</fullName>
    </submittedName>
</protein>
<evidence type="ECO:0000313" key="3">
    <source>
        <dbReference type="Proteomes" id="UP000639772"/>
    </source>
</evidence>
<feature type="compositionally biased region" description="Basic and acidic residues" evidence="1">
    <location>
        <begin position="53"/>
        <end position="65"/>
    </location>
</feature>
<evidence type="ECO:0000256" key="1">
    <source>
        <dbReference type="SAM" id="MobiDB-lite"/>
    </source>
</evidence>
<sequence>MSAIESMVVETILDAGKSLFWLLCLIGSTPCEGGIFGEGGEINKGFPLSSLWRSKDEPIPENKDDGESDDEEDEDEDDEGGEQDEDGGEEDYWGMGERRR</sequence>
<reference evidence="2 3" key="1">
    <citation type="journal article" date="2020" name="Nat. Food">
        <title>A phased Vanilla planifolia genome enables genetic improvement of flavour and production.</title>
        <authorList>
            <person name="Hasing T."/>
            <person name="Tang H."/>
            <person name="Brym M."/>
            <person name="Khazi F."/>
            <person name="Huang T."/>
            <person name="Chambers A.H."/>
        </authorList>
    </citation>
    <scope>NUCLEOTIDE SEQUENCE [LARGE SCALE GENOMIC DNA]</scope>
    <source>
        <tissue evidence="2">Leaf</tissue>
    </source>
</reference>